<proteinExistence type="predicted"/>
<sequence length="122" mass="14237">MNQARVQFARKMYIQSLPEQDRNLFLYVDKLEAELEDEADTEQHYLKLLKQHTPVIQAAKELNMNPTTAYETVQRIEANITDQLPILLEKTKLIDYTDMLKLKGLCPPEDEKKYLLLNGLSN</sequence>
<dbReference type="AlphaFoldDB" id="A0AB39BQ69"/>
<name>A0AB39BQ69_9BACI</name>
<protein>
    <submittedName>
        <fullName evidence="1">Uncharacterized protein</fullName>
    </submittedName>
</protein>
<dbReference type="RefSeq" id="WP_368503199.1">
    <property type="nucleotide sequence ID" value="NZ_CP162551.1"/>
</dbReference>
<organism evidence="1">
    <name type="scientific">Alkalihalophilus sp. As8PL</name>
    <dbReference type="NCBI Taxonomy" id="3237103"/>
    <lineage>
        <taxon>Bacteria</taxon>
        <taxon>Bacillati</taxon>
        <taxon>Bacillota</taxon>
        <taxon>Bacilli</taxon>
        <taxon>Bacillales</taxon>
        <taxon>Bacillaceae</taxon>
        <taxon>Alkalihalophilus</taxon>
    </lineage>
</organism>
<gene>
    <name evidence="1" type="ORF">AB3N04_13135</name>
</gene>
<evidence type="ECO:0000313" key="1">
    <source>
        <dbReference type="EMBL" id="XDI35655.1"/>
    </source>
</evidence>
<accession>A0AB39BQ69</accession>
<dbReference type="EMBL" id="CP162551">
    <property type="protein sequence ID" value="XDI35655.1"/>
    <property type="molecule type" value="Genomic_DNA"/>
</dbReference>
<reference evidence="1" key="1">
    <citation type="submission" date="2024-07" db="EMBL/GenBank/DDBJ databases">
        <title>Identification and characteristics of an arsenic-resistant bacterial isolate, which belongs to a novel species.</title>
        <authorList>
            <person name="Juszczyk A."/>
            <person name="Kowalczyk A."/>
            <person name="Was K."/>
            <person name="Kosowicz W."/>
            <person name="Budzyn A."/>
            <person name="Latowski D."/>
        </authorList>
    </citation>
    <scope>NUCLEOTIDE SEQUENCE</scope>
    <source>
        <strain evidence="1">As8PL</strain>
    </source>
</reference>